<proteinExistence type="predicted"/>
<reference evidence="1" key="1">
    <citation type="submission" date="2022-02" db="EMBL/GenBank/DDBJ databases">
        <title>Plant Genome Project.</title>
        <authorList>
            <person name="Zhang R.-G."/>
        </authorList>
    </citation>
    <scope>NUCLEOTIDE SEQUENCE</scope>
    <source>
        <tissue evidence="1">Leaves</tissue>
    </source>
</reference>
<gene>
    <name evidence="1" type="ORF">RHMOL_Rhmol12G0227100</name>
</gene>
<sequence length="126" mass="13978">MQTHICSTKLYWSFLVSLTCPIQTGLILTTNDIEVLREKEILRACGKTVWGNPTDIGKVFEGAVCDAVLDNNGKDLDVVGLVDFDSENMSYILNSTSWFCLLQCGVIFTPVLGCLDHEFLGISQRN</sequence>
<protein>
    <submittedName>
        <fullName evidence="1">Uncharacterized protein</fullName>
    </submittedName>
</protein>
<evidence type="ECO:0000313" key="2">
    <source>
        <dbReference type="Proteomes" id="UP001062846"/>
    </source>
</evidence>
<evidence type="ECO:0000313" key="1">
    <source>
        <dbReference type="EMBL" id="KAI8529473.1"/>
    </source>
</evidence>
<keyword evidence="2" id="KW-1185">Reference proteome</keyword>
<dbReference type="EMBL" id="CM046399">
    <property type="protein sequence ID" value="KAI8529473.1"/>
    <property type="molecule type" value="Genomic_DNA"/>
</dbReference>
<comment type="caution">
    <text evidence="1">The sequence shown here is derived from an EMBL/GenBank/DDBJ whole genome shotgun (WGS) entry which is preliminary data.</text>
</comment>
<name>A0ACC0LL16_RHOML</name>
<organism evidence="1 2">
    <name type="scientific">Rhododendron molle</name>
    <name type="common">Chinese azalea</name>
    <name type="synonym">Azalea mollis</name>
    <dbReference type="NCBI Taxonomy" id="49168"/>
    <lineage>
        <taxon>Eukaryota</taxon>
        <taxon>Viridiplantae</taxon>
        <taxon>Streptophyta</taxon>
        <taxon>Embryophyta</taxon>
        <taxon>Tracheophyta</taxon>
        <taxon>Spermatophyta</taxon>
        <taxon>Magnoliopsida</taxon>
        <taxon>eudicotyledons</taxon>
        <taxon>Gunneridae</taxon>
        <taxon>Pentapetalae</taxon>
        <taxon>asterids</taxon>
        <taxon>Ericales</taxon>
        <taxon>Ericaceae</taxon>
        <taxon>Ericoideae</taxon>
        <taxon>Rhodoreae</taxon>
        <taxon>Rhododendron</taxon>
    </lineage>
</organism>
<dbReference type="Proteomes" id="UP001062846">
    <property type="component" value="Chromosome 12"/>
</dbReference>
<accession>A0ACC0LL16</accession>